<dbReference type="PRINTS" id="PR00320">
    <property type="entry name" value="GPROTEINBRPT"/>
</dbReference>
<dbReference type="PROSITE" id="PS00678">
    <property type="entry name" value="WD_REPEATS_1"/>
    <property type="match status" value="2"/>
</dbReference>
<evidence type="ECO:0000256" key="3">
    <source>
        <dbReference type="PROSITE-ProRule" id="PRU00221"/>
    </source>
</evidence>
<keyword evidence="1 3" id="KW-0853">WD repeat</keyword>
<proteinExistence type="predicted"/>
<dbReference type="InterPro" id="IPR020472">
    <property type="entry name" value="WD40_PAC1"/>
</dbReference>
<dbReference type="InterPro" id="IPR015943">
    <property type="entry name" value="WD40/YVTN_repeat-like_dom_sf"/>
</dbReference>
<reference evidence="4" key="1">
    <citation type="submission" date="2010-02" db="EMBL/GenBank/DDBJ databases">
        <title>Sequencing and annotation of the Blastocystis hominis genome.</title>
        <authorList>
            <person name="Wincker P."/>
        </authorList>
    </citation>
    <scope>NUCLEOTIDE SEQUENCE</scope>
    <source>
        <strain evidence="4">Singapore isolate B</strain>
    </source>
</reference>
<dbReference type="PROSITE" id="PS50294">
    <property type="entry name" value="WD_REPEATS_REGION"/>
    <property type="match status" value="1"/>
</dbReference>
<accession>D8LWA7</accession>
<keyword evidence="2" id="KW-0677">Repeat</keyword>
<dbReference type="InterPro" id="IPR001680">
    <property type="entry name" value="WD40_rpt"/>
</dbReference>
<evidence type="ECO:0000256" key="2">
    <source>
        <dbReference type="ARBA" id="ARBA00022737"/>
    </source>
</evidence>
<dbReference type="Pfam" id="PF00400">
    <property type="entry name" value="WD40"/>
    <property type="match status" value="3"/>
</dbReference>
<gene>
    <name evidence="4" type="ORF">GSBLH_T00006965001</name>
</gene>
<dbReference type="Proteomes" id="UP000008312">
    <property type="component" value="Unassembled WGS sequence"/>
</dbReference>
<dbReference type="GO" id="GO:0005634">
    <property type="term" value="C:nucleus"/>
    <property type="evidence" value="ECO:0007669"/>
    <property type="project" value="TreeGrafter"/>
</dbReference>
<dbReference type="EMBL" id="FN668638">
    <property type="protein sequence ID" value="CBK20096.2"/>
    <property type="molecule type" value="Genomic_DNA"/>
</dbReference>
<evidence type="ECO:0000313" key="4">
    <source>
        <dbReference type="EMBL" id="CBK20096.2"/>
    </source>
</evidence>
<dbReference type="GeneID" id="24923089"/>
<dbReference type="AlphaFoldDB" id="D8LWA7"/>
<dbReference type="OrthoDB" id="538223at2759"/>
<dbReference type="GO" id="GO:0008360">
    <property type="term" value="P:regulation of cell shape"/>
    <property type="evidence" value="ECO:0007669"/>
    <property type="project" value="TreeGrafter"/>
</dbReference>
<dbReference type="PANTHER" id="PTHR16266">
    <property type="entry name" value="WD REPEAT DOMAIN 9"/>
    <property type="match status" value="1"/>
</dbReference>
<feature type="repeat" description="WD" evidence="3">
    <location>
        <begin position="210"/>
        <end position="244"/>
    </location>
</feature>
<protein>
    <submittedName>
        <fullName evidence="4">Uncharacterized protein</fullName>
    </submittedName>
</protein>
<dbReference type="GO" id="GO:0006357">
    <property type="term" value="P:regulation of transcription by RNA polymerase II"/>
    <property type="evidence" value="ECO:0007669"/>
    <property type="project" value="TreeGrafter"/>
</dbReference>
<dbReference type="SUPFAM" id="SSF50978">
    <property type="entry name" value="WD40 repeat-like"/>
    <property type="match status" value="1"/>
</dbReference>
<dbReference type="InParanoid" id="D8LWA7"/>
<dbReference type="InterPro" id="IPR052060">
    <property type="entry name" value="Bromo_WD_repeat"/>
</dbReference>
<organism evidence="4">
    <name type="scientific">Blastocystis hominis</name>
    <dbReference type="NCBI Taxonomy" id="12968"/>
    <lineage>
        <taxon>Eukaryota</taxon>
        <taxon>Sar</taxon>
        <taxon>Stramenopiles</taxon>
        <taxon>Bigyra</taxon>
        <taxon>Opalozoa</taxon>
        <taxon>Opalinata</taxon>
        <taxon>Blastocystidae</taxon>
        <taxon>Blastocystis</taxon>
    </lineage>
</organism>
<dbReference type="PANTHER" id="PTHR16266:SF17">
    <property type="entry name" value="BRWD3"/>
    <property type="match status" value="1"/>
</dbReference>
<dbReference type="InterPro" id="IPR036322">
    <property type="entry name" value="WD40_repeat_dom_sf"/>
</dbReference>
<evidence type="ECO:0000313" key="5">
    <source>
        <dbReference type="Proteomes" id="UP000008312"/>
    </source>
</evidence>
<dbReference type="InterPro" id="IPR019775">
    <property type="entry name" value="WD40_repeat_CS"/>
</dbReference>
<dbReference type="SMART" id="SM00320">
    <property type="entry name" value="WD40"/>
    <property type="match status" value="7"/>
</dbReference>
<feature type="repeat" description="WD" evidence="3">
    <location>
        <begin position="165"/>
        <end position="199"/>
    </location>
</feature>
<evidence type="ECO:0000256" key="1">
    <source>
        <dbReference type="ARBA" id="ARBA00022574"/>
    </source>
</evidence>
<feature type="repeat" description="WD" evidence="3">
    <location>
        <begin position="347"/>
        <end position="373"/>
    </location>
</feature>
<dbReference type="GO" id="GO:0007010">
    <property type="term" value="P:cytoskeleton organization"/>
    <property type="evidence" value="ECO:0007669"/>
    <property type="project" value="TreeGrafter"/>
</dbReference>
<name>D8LWA7_BLAHO</name>
<dbReference type="Gene3D" id="2.130.10.10">
    <property type="entry name" value="YVTN repeat-like/Quinoprotein amine dehydrogenase"/>
    <property type="match status" value="2"/>
</dbReference>
<dbReference type="PROSITE" id="PS50082">
    <property type="entry name" value="WD_REPEATS_2"/>
    <property type="match status" value="3"/>
</dbReference>
<sequence>MPSTTLGVVLSNSPTGVFVKQFSSPTSLAQSTGKIEIGDVLSAIDSLPVNTTLDAKNLISRTNRPILSFSRRCVVRLIDHFDPKEKRSRSAEKKKQLEAIQSEIHRIESALANRIPTTPRPASMLSSILQKRLRADMHAGSISPEVFIKRFKFLQVLSGHCNTPIYGLAVDKTDRFAFTGADDHLIKIWDIHSGNLLSRFSLFSISSRTIRGHRSKITDLALTDSNSILASSSEDGCVMFWDISPLLAHPSADPCYHYLASCSTHRRFVCQLRYDPLNKLLFSVAGDGLVCAWNPEAIDPANPHARKHVTERELAVFALPHGSTVLQNRGEPAPRDNSVLFCDVSWDGRFIATGAADGAVRIWRIPEIQRNRAGMTQQLRSEQSAGLLVQTLRGHSKDVETVIFAHRSYDLLTASEAERNACLWRCNGDFSVCEKTVLHCDINFSKCRSKVKLSNCVWSQDDQHVVTSSWLKRIEKKKTVFDVDIKVWNAQTGAIEFVLNRDETPVITGPISSMYLHPEFPSILVTSCWSGNLCFWDLESHSLLHKISNTHFAGHSNRYFLNDPVPILDFRFTRDSHHILAVDDDGSLLIYGVGVKSSYSLSFMYQYFSLDNGPILEESRYPIDHASETPCELIPNGPLLDYLRAPYQYQQIPAEIDASWASYRESEVKENWNRLVEVAREERVDEERENED</sequence>
<dbReference type="RefSeq" id="XP_012894144.1">
    <property type="nucleotide sequence ID" value="XM_013038690.1"/>
</dbReference>
<keyword evidence="5" id="KW-1185">Reference proteome</keyword>